<protein>
    <submittedName>
        <fullName evidence="3">16S rRNA (Guanine(966)-N(2))-methyltransferase RsmD</fullName>
        <ecNumber evidence="3">2.1.1.171</ecNumber>
    </submittedName>
</protein>
<evidence type="ECO:0000256" key="2">
    <source>
        <dbReference type="ARBA" id="ARBA00022679"/>
    </source>
</evidence>
<gene>
    <name evidence="3" type="primary">rsmD</name>
    <name evidence="3" type="ORF">H1R19_09945</name>
</gene>
<dbReference type="PROSITE" id="PS00092">
    <property type="entry name" value="N6_MTASE"/>
    <property type="match status" value="1"/>
</dbReference>
<dbReference type="Proteomes" id="UP000515663">
    <property type="component" value="Chromosome"/>
</dbReference>
<dbReference type="PANTHER" id="PTHR43542:SF1">
    <property type="entry name" value="METHYLTRANSFERASE"/>
    <property type="match status" value="1"/>
</dbReference>
<evidence type="ECO:0000313" key="4">
    <source>
        <dbReference type="Proteomes" id="UP000515663"/>
    </source>
</evidence>
<keyword evidence="1 3" id="KW-0489">Methyltransferase</keyword>
<dbReference type="InterPro" id="IPR002052">
    <property type="entry name" value="DNA_methylase_N6_adenine_CS"/>
</dbReference>
<name>A0A7D7M0E9_9ACTN</name>
<evidence type="ECO:0000256" key="1">
    <source>
        <dbReference type="ARBA" id="ARBA00022603"/>
    </source>
</evidence>
<organism evidence="3 4">
    <name type="scientific">Gordonia jinghuaiqii</name>
    <dbReference type="NCBI Taxonomy" id="2758710"/>
    <lineage>
        <taxon>Bacteria</taxon>
        <taxon>Bacillati</taxon>
        <taxon>Actinomycetota</taxon>
        <taxon>Actinomycetes</taxon>
        <taxon>Mycobacteriales</taxon>
        <taxon>Gordoniaceae</taxon>
        <taxon>Gordonia</taxon>
    </lineage>
</organism>
<dbReference type="CDD" id="cd02440">
    <property type="entry name" value="AdoMet_MTases"/>
    <property type="match status" value="1"/>
</dbReference>
<accession>A0A7D7M0E9</accession>
<dbReference type="GO" id="GO:0052913">
    <property type="term" value="F:16S rRNA (guanine(966)-N(2))-methyltransferase activity"/>
    <property type="evidence" value="ECO:0007669"/>
    <property type="project" value="UniProtKB-EC"/>
</dbReference>
<keyword evidence="4" id="KW-1185">Reference proteome</keyword>
<reference evidence="4" key="1">
    <citation type="submission" date="2020-07" db="EMBL/GenBank/DDBJ databases">
        <title>novel species isolated from the respiratory tract of Marmot.</title>
        <authorList>
            <person name="Zhang G."/>
        </authorList>
    </citation>
    <scope>NUCLEOTIDE SEQUENCE [LARGE SCALE GENOMIC DNA]</scope>
    <source>
        <strain evidence="4">686</strain>
    </source>
</reference>
<dbReference type="NCBIfam" id="TIGR00095">
    <property type="entry name" value="16S rRNA (guanine(966)-N(2))-methyltransferase RsmD"/>
    <property type="match status" value="1"/>
</dbReference>
<dbReference type="KEGG" id="gji:H1R19_09945"/>
<dbReference type="Gene3D" id="3.40.50.150">
    <property type="entry name" value="Vaccinia Virus protein VP39"/>
    <property type="match status" value="1"/>
</dbReference>
<evidence type="ECO:0000313" key="3">
    <source>
        <dbReference type="EMBL" id="QMT03374.1"/>
    </source>
</evidence>
<dbReference type="RefSeq" id="WP_219851317.1">
    <property type="nucleotide sequence ID" value="NZ_CP059491.1"/>
</dbReference>
<dbReference type="PIRSF" id="PIRSF004553">
    <property type="entry name" value="CHP00095"/>
    <property type="match status" value="1"/>
</dbReference>
<dbReference type="EMBL" id="CP059491">
    <property type="protein sequence ID" value="QMT03374.1"/>
    <property type="molecule type" value="Genomic_DNA"/>
</dbReference>
<dbReference type="EC" id="2.1.1.171" evidence="3"/>
<keyword evidence="2 3" id="KW-0808">Transferase</keyword>
<dbReference type="AlphaFoldDB" id="A0A7D7M0E9"/>
<dbReference type="InterPro" id="IPR004398">
    <property type="entry name" value="RNA_MeTrfase_RsmD"/>
</dbReference>
<sequence length="183" mass="19493">MTRIIAGELRGRRLRVPDEGTRPTSDRVRESVFNMLDARFDLDGMSVLDLYAGSGALGIEAVSRGAADVTFVDSGRKAAATIGANVKACGIASSATVLARSVSAYLSSSPERVFDLVFSDPPYDLDAQTIAADLGHLVSRLADGALVVVERSTRSRGDIWPEGFEAVLDKSYGDTRVEVGVRI</sequence>
<dbReference type="GO" id="GO:0003676">
    <property type="term" value="F:nucleic acid binding"/>
    <property type="evidence" value="ECO:0007669"/>
    <property type="project" value="InterPro"/>
</dbReference>
<dbReference type="PANTHER" id="PTHR43542">
    <property type="entry name" value="METHYLTRANSFERASE"/>
    <property type="match status" value="1"/>
</dbReference>
<dbReference type="Pfam" id="PF03602">
    <property type="entry name" value="Cons_hypoth95"/>
    <property type="match status" value="1"/>
</dbReference>
<proteinExistence type="predicted"/>
<dbReference type="InterPro" id="IPR029063">
    <property type="entry name" value="SAM-dependent_MTases_sf"/>
</dbReference>
<dbReference type="SUPFAM" id="SSF53335">
    <property type="entry name" value="S-adenosyl-L-methionine-dependent methyltransferases"/>
    <property type="match status" value="1"/>
</dbReference>